<dbReference type="Pfam" id="PF13522">
    <property type="entry name" value="GATase_6"/>
    <property type="match status" value="1"/>
</dbReference>
<dbReference type="InterPro" id="IPR029057">
    <property type="entry name" value="PRTase-like"/>
</dbReference>
<feature type="domain" description="Glutamine amidotransferase type-2" evidence="4">
    <location>
        <begin position="2"/>
        <end position="261"/>
    </location>
</feature>
<name>A0ABY0HMF2_9PEZI</name>
<sequence length="323" mass="35254">MCGVAAVLLGDPKNATAAVGLYESLFYLQHRGQDAAGISVCHGGRVCQCKAQSMAQTVFSHFADANALIKDLPGWCGIAHLRYPTAGTLSASEAQPFYINSPYGMSMSVNGNLINSDHLRKFLDTEARRHVNSDSDSELLDANGIRPLCLGSRPSQTLEGAKDYFLASESIALRQLSFTDIYHLLPGEAVFLEKGGIPHFRQIVERRSYTPDAFEFVYFSRPNSIVDGISVHRSRQNMGAKLANKLRETLGEKDIREIDVGSVDPTCCGCYDLTVLASGNGRGSEEPDPDLAKKSRDWLKGLKGSDWTKGLEPDEHQRGLKGA</sequence>
<gene>
    <name evidence="5" type="ORF">DL762_000781</name>
</gene>
<evidence type="ECO:0000256" key="3">
    <source>
        <dbReference type="SAM" id="MobiDB-lite"/>
    </source>
</evidence>
<evidence type="ECO:0000256" key="1">
    <source>
        <dbReference type="ARBA" id="ARBA00022679"/>
    </source>
</evidence>
<keyword evidence="2" id="KW-0315">Glutamine amidotransferase</keyword>
<proteinExistence type="predicted"/>
<protein>
    <recommendedName>
        <fullName evidence="4">Glutamine amidotransferase type-2 domain-containing protein</fullName>
    </recommendedName>
</protein>
<organism evidence="5 6">
    <name type="scientific">Monosporascus cannonballus</name>
    <dbReference type="NCBI Taxonomy" id="155416"/>
    <lineage>
        <taxon>Eukaryota</taxon>
        <taxon>Fungi</taxon>
        <taxon>Dikarya</taxon>
        <taxon>Ascomycota</taxon>
        <taxon>Pezizomycotina</taxon>
        <taxon>Sordariomycetes</taxon>
        <taxon>Xylariomycetidae</taxon>
        <taxon>Xylariales</taxon>
        <taxon>Xylariales incertae sedis</taxon>
        <taxon>Monosporascus</taxon>
    </lineage>
</organism>
<keyword evidence="1" id="KW-0808">Transferase</keyword>
<comment type="caution">
    <text evidence="5">The sequence shown here is derived from an EMBL/GenBank/DDBJ whole genome shotgun (WGS) entry which is preliminary data.</text>
</comment>
<feature type="compositionally biased region" description="Basic and acidic residues" evidence="3">
    <location>
        <begin position="309"/>
        <end position="323"/>
    </location>
</feature>
<feature type="region of interest" description="Disordered" evidence="3">
    <location>
        <begin position="302"/>
        <end position="323"/>
    </location>
</feature>
<dbReference type="InterPro" id="IPR029055">
    <property type="entry name" value="Ntn_hydrolases_N"/>
</dbReference>
<dbReference type="EMBL" id="QJNS01000013">
    <property type="protein sequence ID" value="RYO94033.1"/>
    <property type="molecule type" value="Genomic_DNA"/>
</dbReference>
<dbReference type="Proteomes" id="UP000294003">
    <property type="component" value="Unassembled WGS sequence"/>
</dbReference>
<dbReference type="PANTHER" id="PTHR11907">
    <property type="entry name" value="AMIDOPHOSPHORIBOSYLTRANSFERASE"/>
    <property type="match status" value="1"/>
</dbReference>
<dbReference type="SUPFAM" id="SSF56235">
    <property type="entry name" value="N-terminal nucleophile aminohydrolases (Ntn hydrolases)"/>
    <property type="match status" value="1"/>
</dbReference>
<dbReference type="PROSITE" id="PS51278">
    <property type="entry name" value="GATASE_TYPE_2"/>
    <property type="match status" value="1"/>
</dbReference>
<dbReference type="Gene3D" id="3.40.50.2020">
    <property type="match status" value="1"/>
</dbReference>
<reference evidence="5 6" key="1">
    <citation type="submission" date="2018-06" db="EMBL/GenBank/DDBJ databases">
        <title>Complete Genomes of Monosporascus.</title>
        <authorList>
            <person name="Robinson A.J."/>
            <person name="Natvig D.O."/>
        </authorList>
    </citation>
    <scope>NUCLEOTIDE SEQUENCE [LARGE SCALE GENOMIC DNA]</scope>
    <source>
        <strain evidence="5 6">CBS 609.92</strain>
    </source>
</reference>
<keyword evidence="6" id="KW-1185">Reference proteome</keyword>
<dbReference type="InterPro" id="IPR017932">
    <property type="entry name" value="GATase_2_dom"/>
</dbReference>
<evidence type="ECO:0000256" key="2">
    <source>
        <dbReference type="ARBA" id="ARBA00022962"/>
    </source>
</evidence>
<evidence type="ECO:0000313" key="6">
    <source>
        <dbReference type="Proteomes" id="UP000294003"/>
    </source>
</evidence>
<dbReference type="Gene3D" id="3.60.20.10">
    <property type="entry name" value="Glutamine Phosphoribosylpyrophosphate, subunit 1, domain 1"/>
    <property type="match status" value="2"/>
</dbReference>
<accession>A0ABY0HMF2</accession>
<evidence type="ECO:0000259" key="4">
    <source>
        <dbReference type="PROSITE" id="PS51278"/>
    </source>
</evidence>
<evidence type="ECO:0000313" key="5">
    <source>
        <dbReference type="EMBL" id="RYO94033.1"/>
    </source>
</evidence>